<name>A0A0C9T6Q4_SPHS4</name>
<feature type="non-terminal residue" evidence="2">
    <location>
        <position position="1"/>
    </location>
</feature>
<keyword evidence="3" id="KW-1185">Reference proteome</keyword>
<sequence length="207" mass="22748">MQRESLVRLLDECEALFDVLLKLREGNVDELLLLGGDVAEVMDLLDTVGAKLHSTREELNSLGSKERALNKSRRNNPRLALQSPQQQVRELRRGIRHVQRRGPRFILRLHNLITSILNPMDKRLPRLAALLHGRTSGRLRKLGDDRDTRVTANDGNGGLSGVGAHDAEEEAGRTDDVEGGDAEEARGVVRPGVFEGARNDGDGGVDG</sequence>
<reference evidence="2 3" key="1">
    <citation type="submission" date="2014-06" db="EMBL/GenBank/DDBJ databases">
        <title>Evolutionary Origins and Diversification of the Mycorrhizal Mutualists.</title>
        <authorList>
            <consortium name="DOE Joint Genome Institute"/>
            <consortium name="Mycorrhizal Genomics Consortium"/>
            <person name="Kohler A."/>
            <person name="Kuo A."/>
            <person name="Nagy L.G."/>
            <person name="Floudas D."/>
            <person name="Copeland A."/>
            <person name="Barry K.W."/>
            <person name="Cichocki N."/>
            <person name="Veneault-Fourrey C."/>
            <person name="LaButti K."/>
            <person name="Lindquist E.A."/>
            <person name="Lipzen A."/>
            <person name="Lundell T."/>
            <person name="Morin E."/>
            <person name="Murat C."/>
            <person name="Riley R."/>
            <person name="Ohm R."/>
            <person name="Sun H."/>
            <person name="Tunlid A."/>
            <person name="Henrissat B."/>
            <person name="Grigoriev I.V."/>
            <person name="Hibbett D.S."/>
            <person name="Martin F."/>
        </authorList>
    </citation>
    <scope>NUCLEOTIDE SEQUENCE [LARGE SCALE GENOMIC DNA]</scope>
    <source>
        <strain evidence="2 3">SS14</strain>
    </source>
</reference>
<accession>A0A0C9T6Q4</accession>
<protein>
    <submittedName>
        <fullName evidence="2">Uncharacterized protein</fullName>
    </submittedName>
</protein>
<dbReference type="HOGENOM" id="CLU_1329162_0_0_1"/>
<evidence type="ECO:0000313" key="2">
    <source>
        <dbReference type="EMBL" id="KIJ24628.1"/>
    </source>
</evidence>
<feature type="compositionally biased region" description="Basic and acidic residues" evidence="1">
    <location>
        <begin position="59"/>
        <end position="69"/>
    </location>
</feature>
<evidence type="ECO:0000313" key="3">
    <source>
        <dbReference type="Proteomes" id="UP000054279"/>
    </source>
</evidence>
<feature type="region of interest" description="Disordered" evidence="1">
    <location>
        <begin position="59"/>
        <end position="87"/>
    </location>
</feature>
<feature type="region of interest" description="Disordered" evidence="1">
    <location>
        <begin position="139"/>
        <end position="207"/>
    </location>
</feature>
<dbReference type="AlphaFoldDB" id="A0A0C9T6Q4"/>
<organism evidence="2 3">
    <name type="scientific">Sphaerobolus stellatus (strain SS14)</name>
    <dbReference type="NCBI Taxonomy" id="990650"/>
    <lineage>
        <taxon>Eukaryota</taxon>
        <taxon>Fungi</taxon>
        <taxon>Dikarya</taxon>
        <taxon>Basidiomycota</taxon>
        <taxon>Agaricomycotina</taxon>
        <taxon>Agaricomycetes</taxon>
        <taxon>Phallomycetidae</taxon>
        <taxon>Geastrales</taxon>
        <taxon>Sphaerobolaceae</taxon>
        <taxon>Sphaerobolus</taxon>
    </lineage>
</organism>
<dbReference type="Proteomes" id="UP000054279">
    <property type="component" value="Unassembled WGS sequence"/>
</dbReference>
<evidence type="ECO:0000256" key="1">
    <source>
        <dbReference type="SAM" id="MobiDB-lite"/>
    </source>
</evidence>
<proteinExistence type="predicted"/>
<gene>
    <name evidence="2" type="ORF">M422DRAFT_39085</name>
</gene>
<dbReference type="EMBL" id="KN837471">
    <property type="protein sequence ID" value="KIJ24628.1"/>
    <property type="molecule type" value="Genomic_DNA"/>
</dbReference>